<proteinExistence type="inferred from homology"/>
<evidence type="ECO:0000256" key="2">
    <source>
        <dbReference type="ARBA" id="ARBA00010532"/>
    </source>
</evidence>
<dbReference type="OrthoDB" id="514335at2759"/>
<evidence type="ECO:0000256" key="3">
    <source>
        <dbReference type="ARBA" id="ARBA00022692"/>
    </source>
</evidence>
<name>A0A6A3Q2G3_9STRA</name>
<organism evidence="9 19">
    <name type="scientific">Phytophthora fragariae</name>
    <dbReference type="NCBI Taxonomy" id="53985"/>
    <lineage>
        <taxon>Eukaryota</taxon>
        <taxon>Sar</taxon>
        <taxon>Stramenopiles</taxon>
        <taxon>Oomycota</taxon>
        <taxon>Peronosporomycetes</taxon>
        <taxon>Peronosporales</taxon>
        <taxon>Peronosporaceae</taxon>
        <taxon>Phytophthora</taxon>
    </lineage>
</organism>
<dbReference type="EMBL" id="QXFZ01003750">
    <property type="protein sequence ID" value="KAE9067270.1"/>
    <property type="molecule type" value="Genomic_DNA"/>
</dbReference>
<evidence type="ECO:0000313" key="8">
    <source>
        <dbReference type="EMBL" id="KAE9022075.1"/>
    </source>
</evidence>
<evidence type="ECO:0000313" key="16">
    <source>
        <dbReference type="Proteomes" id="UP000437068"/>
    </source>
</evidence>
<dbReference type="Proteomes" id="UP000460718">
    <property type="component" value="Unassembled WGS sequence"/>
</dbReference>
<evidence type="ECO:0000313" key="13">
    <source>
        <dbReference type="EMBL" id="KAE9272844.1"/>
    </source>
</evidence>
<evidence type="ECO:0000256" key="6">
    <source>
        <dbReference type="ARBA" id="ARBA00023180"/>
    </source>
</evidence>
<dbReference type="GO" id="GO:0005044">
    <property type="term" value="F:scavenger receptor activity"/>
    <property type="evidence" value="ECO:0007669"/>
    <property type="project" value="TreeGrafter"/>
</dbReference>
<evidence type="ECO:0000313" key="12">
    <source>
        <dbReference type="EMBL" id="KAE9175517.1"/>
    </source>
</evidence>
<dbReference type="Proteomes" id="UP000441208">
    <property type="component" value="Unassembled WGS sequence"/>
</dbReference>
<keyword evidence="3" id="KW-0812">Transmembrane</keyword>
<dbReference type="Proteomes" id="UP000440732">
    <property type="component" value="Unassembled WGS sequence"/>
</dbReference>
<evidence type="ECO:0000256" key="5">
    <source>
        <dbReference type="ARBA" id="ARBA00023136"/>
    </source>
</evidence>
<sequence>MLNATNAEDYLATNAKLQVREMGPYVYRRREIKLDVSLSDDVRTTSLRVEPHVVTAELDRDTSRDDEVHNRQTVEHDVQRLHQSQHEHHESCDGCAAPGYHRELRHSRAFSSYANCVAPTANVTCLNVSGSDGSAIKPSGVTNKGMAKHTTVDTFDSYLGPAEISIPMESLDTEVDFNGVSLHRFGTPTDVFAYSAEHAEIGSGVPVNGTR</sequence>
<evidence type="ECO:0000313" key="7">
    <source>
        <dbReference type="EMBL" id="KAE8920994.1"/>
    </source>
</evidence>
<accession>A0A6A3Q2G3</accession>
<evidence type="ECO:0000256" key="4">
    <source>
        <dbReference type="ARBA" id="ARBA00022989"/>
    </source>
</evidence>
<dbReference type="GO" id="GO:0016020">
    <property type="term" value="C:membrane"/>
    <property type="evidence" value="ECO:0007669"/>
    <property type="project" value="UniProtKB-SubCell"/>
</dbReference>
<dbReference type="Proteomes" id="UP000433483">
    <property type="component" value="Unassembled WGS sequence"/>
</dbReference>
<comment type="subcellular location">
    <subcellularLocation>
        <location evidence="1">Membrane</location>
    </subcellularLocation>
</comment>
<keyword evidence="15" id="KW-1185">Reference proteome</keyword>
<dbReference type="EMBL" id="QXGB01003796">
    <property type="protein sequence ID" value="KAE9168932.1"/>
    <property type="molecule type" value="Genomic_DNA"/>
</dbReference>
<keyword evidence="6" id="KW-0325">Glycoprotein</keyword>
<dbReference type="Pfam" id="PF01130">
    <property type="entry name" value="CD36"/>
    <property type="match status" value="1"/>
</dbReference>
<dbReference type="Proteomes" id="UP000429523">
    <property type="component" value="Unassembled WGS sequence"/>
</dbReference>
<dbReference type="EMBL" id="QXGA01003897">
    <property type="protein sequence ID" value="KAE9078193.1"/>
    <property type="molecule type" value="Genomic_DNA"/>
</dbReference>
<evidence type="ECO:0000256" key="1">
    <source>
        <dbReference type="ARBA" id="ARBA00004370"/>
    </source>
</evidence>
<dbReference type="Proteomes" id="UP000437068">
    <property type="component" value="Unassembled WGS sequence"/>
</dbReference>
<dbReference type="PANTHER" id="PTHR11923">
    <property type="entry name" value="SCAVENGER RECEPTOR CLASS B TYPE-1 SR-B1"/>
    <property type="match status" value="1"/>
</dbReference>
<evidence type="ECO:0000313" key="19">
    <source>
        <dbReference type="Proteomes" id="UP000441208"/>
    </source>
</evidence>
<keyword evidence="4" id="KW-1133">Transmembrane helix</keyword>
<evidence type="ECO:0000313" key="10">
    <source>
        <dbReference type="EMBL" id="KAE9078193.1"/>
    </source>
</evidence>
<evidence type="ECO:0000313" key="9">
    <source>
        <dbReference type="EMBL" id="KAE9067270.1"/>
    </source>
</evidence>
<dbReference type="AlphaFoldDB" id="A0A6A3Q2G3"/>
<dbReference type="InterPro" id="IPR002159">
    <property type="entry name" value="CD36_fam"/>
</dbReference>
<keyword evidence="5" id="KW-0472">Membrane</keyword>
<evidence type="ECO:0000313" key="20">
    <source>
        <dbReference type="Proteomes" id="UP000460718"/>
    </source>
</evidence>
<dbReference type="Proteomes" id="UP000440367">
    <property type="component" value="Unassembled WGS sequence"/>
</dbReference>
<evidence type="ECO:0000313" key="17">
    <source>
        <dbReference type="Proteomes" id="UP000440367"/>
    </source>
</evidence>
<comment type="similarity">
    <text evidence="2">Belongs to the CD36 family.</text>
</comment>
<dbReference type="EMBL" id="QXFW01000170">
    <property type="protein sequence ID" value="KAE9022075.1"/>
    <property type="molecule type" value="Genomic_DNA"/>
</dbReference>
<dbReference type="EMBL" id="QXGE01003891">
    <property type="protein sequence ID" value="KAE9272844.1"/>
    <property type="molecule type" value="Genomic_DNA"/>
</dbReference>
<dbReference type="EMBL" id="QXGF01003712">
    <property type="protein sequence ID" value="KAE8920994.1"/>
    <property type="molecule type" value="Genomic_DNA"/>
</dbReference>
<reference evidence="14 15" key="1">
    <citation type="submission" date="2018-08" db="EMBL/GenBank/DDBJ databases">
        <title>Genomic investigation of the strawberry pathogen Phytophthora fragariae indicates pathogenicity is determined by transcriptional variation in three key races.</title>
        <authorList>
            <person name="Adams T.M."/>
            <person name="Armitage A.D."/>
            <person name="Sobczyk M.K."/>
            <person name="Bates H.J."/>
            <person name="Dunwell J.M."/>
            <person name="Nellist C.F."/>
            <person name="Harrison R.J."/>
        </authorList>
    </citation>
    <scope>NUCLEOTIDE SEQUENCE [LARGE SCALE GENOMIC DNA]</scope>
    <source>
        <strain evidence="13 16">A4</strain>
        <strain evidence="12 17">BC-1</strain>
        <strain evidence="11 15">NOV-27</strain>
        <strain evidence="10 18">NOV-5</strain>
        <strain evidence="9 19">NOV-71</strain>
        <strain evidence="7 14">NOV-9</strain>
        <strain evidence="8 20">SCRP245</strain>
    </source>
</reference>
<dbReference type="EMBL" id="QXGD01003653">
    <property type="protein sequence ID" value="KAE9175517.1"/>
    <property type="molecule type" value="Genomic_DNA"/>
</dbReference>
<comment type="caution">
    <text evidence="9">The sequence shown here is derived from an EMBL/GenBank/DDBJ whole genome shotgun (WGS) entry which is preliminary data.</text>
</comment>
<evidence type="ECO:0000313" key="11">
    <source>
        <dbReference type="EMBL" id="KAE9168932.1"/>
    </source>
</evidence>
<dbReference type="PANTHER" id="PTHR11923:SF51">
    <property type="entry name" value="LYSOSOME MEMBRANE PROTEIN 2"/>
    <property type="match status" value="1"/>
</dbReference>
<evidence type="ECO:0000313" key="18">
    <source>
        <dbReference type="Proteomes" id="UP000440732"/>
    </source>
</evidence>
<protein>
    <submittedName>
        <fullName evidence="9">Uncharacterized protein</fullName>
    </submittedName>
</protein>
<evidence type="ECO:0000313" key="14">
    <source>
        <dbReference type="Proteomes" id="UP000429523"/>
    </source>
</evidence>
<evidence type="ECO:0000313" key="15">
    <source>
        <dbReference type="Proteomes" id="UP000433483"/>
    </source>
</evidence>
<dbReference type="GO" id="GO:0005737">
    <property type="term" value="C:cytoplasm"/>
    <property type="evidence" value="ECO:0007669"/>
    <property type="project" value="TreeGrafter"/>
</dbReference>
<gene>
    <name evidence="13" type="ORF">PF001_g27765</name>
    <name evidence="12" type="ORF">PF002_g28773</name>
    <name evidence="11" type="ORF">PF005_g28174</name>
    <name evidence="10" type="ORF">PF006_g27765</name>
    <name evidence="9" type="ORF">PF007_g28140</name>
    <name evidence="7" type="ORF">PF009_g28719</name>
    <name evidence="8" type="ORF">PF011_g4633</name>
</gene>